<keyword evidence="5" id="KW-1185">Reference proteome</keyword>
<name>A0A2I0L2D6_PUNGR</name>
<dbReference type="PANTHER" id="PTHR11439:SF498">
    <property type="entry name" value="DNAK FAMILY PROTEIN"/>
    <property type="match status" value="1"/>
</dbReference>
<feature type="compositionally biased region" description="Polar residues" evidence="1">
    <location>
        <begin position="58"/>
        <end position="72"/>
    </location>
</feature>
<dbReference type="CDD" id="cd09272">
    <property type="entry name" value="RNase_HI_RT_Ty1"/>
    <property type="match status" value="1"/>
</dbReference>
<keyword evidence="2" id="KW-0472">Membrane</keyword>
<sequence>MGFAAKIANDFGGSNPNFVSSNKGDFRAWSRPFCDYCGRNGHHRATCYQLNGYAATNQRHQRSSKGNSSGQSRAGKFGTFSPSIPQQRGNVGFGFRSSNPGQSGSYYEGGPSNTRSAHPTRGQWRPNQSAQHPTPHVSAGHMATQTKAHGDQLVDLSRLAHLSEAQLQQLVSVDRTLGSMIGVDELHGGVWLLRRVSSSSQRARPLKADTDDIWHKRLGHPSYRIQFKNDSIFLHRSDNNAPCDIIRAQQGELLGHFSSNSAQDTGPRSAIQGEPIPIGPTYASGPRLAQYPLAEPNRLLPPAPLVTSFALSDPISIRPTPVQLVSSPHLPQIQPTLSPIRELIHLPRLQWTTLLVLKLHDNDTWVVQSLPTEKKPIGCKCVFKIKRRANGTVERYKARLVAKGFKQIEGVNFHETFALLAKLVTRFSEAIPAFFSINGSIFWIFSLKPDLRQDYWDAAMRVLRYLKQSLGQGIFRRPTSLPLTAYCNVDWASCPMTRRSLTGYFITLGGSPIFWKTKKQTTISKSSAEAEYRSMAATVSVTFRPKLSTDRVSYIGKKSQVEDGLEVKLRLLQRALRAFVEDKKWGSDHCTRPPCRGRCFFFFFLTVVIIFLIVSDVFVGPKGSMGLVLLMVTGASSLVEELEVWRGRRIEVVLISDEGRLRRGTRVGRVRVGDWVVFGVGGVIRFEGSCLGGIGVGVVVAVEEEEMLEEERMWGSLELAMVREIGGAGGGGRREGDGEGIWDGAGLGGRRVEGGGRCWGLNNGIYQHFLLGINCIFQWKD</sequence>
<evidence type="ECO:0000256" key="2">
    <source>
        <dbReference type="SAM" id="Phobius"/>
    </source>
</evidence>
<evidence type="ECO:0000313" key="5">
    <source>
        <dbReference type="Proteomes" id="UP000233551"/>
    </source>
</evidence>
<keyword evidence="2" id="KW-0812">Transmembrane</keyword>
<dbReference type="PANTHER" id="PTHR11439">
    <property type="entry name" value="GAG-POL-RELATED RETROTRANSPOSON"/>
    <property type="match status" value="1"/>
</dbReference>
<comment type="caution">
    <text evidence="4">The sequence shown here is derived from an EMBL/GenBank/DDBJ whole genome shotgun (WGS) entry which is preliminary data.</text>
</comment>
<evidence type="ECO:0000313" key="4">
    <source>
        <dbReference type="EMBL" id="PKI74326.1"/>
    </source>
</evidence>
<dbReference type="EMBL" id="PGOL01000211">
    <property type="protein sequence ID" value="PKI74326.1"/>
    <property type="molecule type" value="Genomic_DNA"/>
</dbReference>
<organism evidence="4 5">
    <name type="scientific">Punica granatum</name>
    <name type="common">Pomegranate</name>
    <dbReference type="NCBI Taxonomy" id="22663"/>
    <lineage>
        <taxon>Eukaryota</taxon>
        <taxon>Viridiplantae</taxon>
        <taxon>Streptophyta</taxon>
        <taxon>Embryophyta</taxon>
        <taxon>Tracheophyta</taxon>
        <taxon>Spermatophyta</taxon>
        <taxon>Magnoliopsida</taxon>
        <taxon>eudicotyledons</taxon>
        <taxon>Gunneridae</taxon>
        <taxon>Pentapetalae</taxon>
        <taxon>rosids</taxon>
        <taxon>malvids</taxon>
        <taxon>Myrtales</taxon>
        <taxon>Lythraceae</taxon>
        <taxon>Punica</taxon>
    </lineage>
</organism>
<reference evidence="4 5" key="1">
    <citation type="submission" date="2017-11" db="EMBL/GenBank/DDBJ databases">
        <title>De-novo sequencing of pomegranate (Punica granatum L.) genome.</title>
        <authorList>
            <person name="Akparov Z."/>
            <person name="Amiraslanov A."/>
            <person name="Hajiyeva S."/>
            <person name="Abbasov M."/>
            <person name="Kaur K."/>
            <person name="Hamwieh A."/>
            <person name="Solovyev V."/>
            <person name="Salamov A."/>
            <person name="Braich B."/>
            <person name="Kosarev P."/>
            <person name="Mahmoud A."/>
            <person name="Hajiyev E."/>
            <person name="Babayeva S."/>
            <person name="Izzatullayeva V."/>
            <person name="Mammadov A."/>
            <person name="Mammadov A."/>
            <person name="Sharifova S."/>
            <person name="Ojaghi J."/>
            <person name="Eynullazada K."/>
            <person name="Bayramov B."/>
            <person name="Abdulazimova A."/>
            <person name="Shahmuradov I."/>
        </authorList>
    </citation>
    <scope>NUCLEOTIDE SEQUENCE [LARGE SCALE GENOMIC DNA]</scope>
    <source>
        <strain evidence="5">cv. AG2017</strain>
        <tissue evidence="4">Leaf</tissue>
    </source>
</reference>
<dbReference type="InterPro" id="IPR013103">
    <property type="entry name" value="RVT_2"/>
</dbReference>
<dbReference type="AlphaFoldDB" id="A0A2I0L2D6"/>
<feature type="transmembrane region" description="Helical" evidence="2">
    <location>
        <begin position="600"/>
        <end position="619"/>
    </location>
</feature>
<feature type="domain" description="Reverse transcriptase Ty1/copia-type" evidence="3">
    <location>
        <begin position="362"/>
        <end position="423"/>
    </location>
</feature>
<feature type="compositionally biased region" description="Polar residues" evidence="1">
    <location>
        <begin position="80"/>
        <end position="89"/>
    </location>
</feature>
<dbReference type="Pfam" id="PF07727">
    <property type="entry name" value="RVT_2"/>
    <property type="match status" value="1"/>
</dbReference>
<feature type="compositionally biased region" description="Polar residues" evidence="1">
    <location>
        <begin position="96"/>
        <end position="117"/>
    </location>
</feature>
<dbReference type="Proteomes" id="UP000233551">
    <property type="component" value="Unassembled WGS sequence"/>
</dbReference>
<accession>A0A2I0L2D6</accession>
<dbReference type="STRING" id="22663.A0A2I0L2D6"/>
<keyword evidence="2" id="KW-1133">Transmembrane helix</keyword>
<feature type="region of interest" description="Disordered" evidence="1">
    <location>
        <begin position="58"/>
        <end position="144"/>
    </location>
</feature>
<evidence type="ECO:0000256" key="1">
    <source>
        <dbReference type="SAM" id="MobiDB-lite"/>
    </source>
</evidence>
<evidence type="ECO:0000259" key="3">
    <source>
        <dbReference type="Pfam" id="PF07727"/>
    </source>
</evidence>
<proteinExistence type="predicted"/>
<protein>
    <recommendedName>
        <fullName evidence="3">Reverse transcriptase Ty1/copia-type domain-containing protein</fullName>
    </recommendedName>
</protein>
<gene>
    <name evidence="4" type="ORF">CRG98_005302</name>
</gene>